<dbReference type="InterPro" id="IPR046351">
    <property type="entry name" value="UTP4"/>
</dbReference>
<dbReference type="InterPro" id="IPR015943">
    <property type="entry name" value="WD40/YVTN_repeat-like_dom_sf"/>
</dbReference>
<dbReference type="GO" id="GO:0003723">
    <property type="term" value="F:RNA binding"/>
    <property type="evidence" value="ECO:0007669"/>
    <property type="project" value="TreeGrafter"/>
</dbReference>
<dbReference type="PANTHER" id="PTHR44163:SF1">
    <property type="entry name" value="U3 SMALL NUCLEOLAR RNA-ASSOCIATED PROTEIN 4 HOMOLOG"/>
    <property type="match status" value="1"/>
</dbReference>
<dbReference type="GO" id="GO:0034455">
    <property type="term" value="C:t-UTP complex"/>
    <property type="evidence" value="ECO:0007669"/>
    <property type="project" value="TreeGrafter"/>
</dbReference>
<sequence>MAVRMGELKVHRVRFFDYMPSAIRAMAFNPRTERLAVAREDGALEIFNFSDHYFQEKVVPGQKGRATDALCWVGPRLFSAGLNGEITEYDLDTLRPKYSVSAYGGPIWSVSSNPQGTLLAVSREPKPQGAQTPGGPNPRGPHHAQLCFLFQVGCEDGTVKMFEILEQRIQFQRNLDRQKGRIISLSWHSSGALIAAGMMDMIRIFDANTGHATRRLLVERGVGAPKSREVVVWSLVFLSDHTVVSADSAGKVQFWDGHTGTLIRSHLVSKWDVLVLSASQDGCSLAAGTSEGTVVQFQFLSSNVDQENKDWVRTRTFKNHSHDVRALVHLESAVVSGGMDTQLVVRPLLDKVEKNTRESALRKMTFPHRSLVSCAKKVGMLLFQFPDHLEVWSVGESEGQGKPGDSLPVKKNPEKLIHLKIKGDDHICCSALSPCGAWLAYSTVAAVRLYRLQHNGTAIAKVSIPKELCWAHQLCFSSDSSKLFASSARSSILVLGLGQLECRYLHTLKPNLGSPQPVHLLCTSDDGRWLAAADAGCQVHAYDLQSLKLHCTLPTHRSCPTAIAIHPTGGTLVSVHADQQIFEYSLVQREYTRWSRALLKHGLHPLWAERDTPVTHIGFSGRNAAHILLHDLFMLCVVDQTLPFPDPKAMFYNQMTLRSLPESQRAKHSHAFKVCKNFQHLLWVGVLDDHSLVAVERPLLDIMSQLPAPVRQKKFAT</sequence>
<name>A0A5C6P902_9TELE</name>
<dbReference type="InterPro" id="IPR001680">
    <property type="entry name" value="WD40_rpt"/>
</dbReference>
<organism evidence="1 2">
    <name type="scientific">Takifugu flavidus</name>
    <name type="common">sansaifugu</name>
    <dbReference type="NCBI Taxonomy" id="433684"/>
    <lineage>
        <taxon>Eukaryota</taxon>
        <taxon>Metazoa</taxon>
        <taxon>Chordata</taxon>
        <taxon>Craniata</taxon>
        <taxon>Vertebrata</taxon>
        <taxon>Euteleostomi</taxon>
        <taxon>Actinopterygii</taxon>
        <taxon>Neopterygii</taxon>
        <taxon>Teleostei</taxon>
        <taxon>Neoteleostei</taxon>
        <taxon>Acanthomorphata</taxon>
        <taxon>Eupercaria</taxon>
        <taxon>Tetraodontiformes</taxon>
        <taxon>Tetradontoidea</taxon>
        <taxon>Tetraodontidae</taxon>
        <taxon>Takifugu</taxon>
    </lineage>
</organism>
<protein>
    <submittedName>
        <fullName evidence="1">U3 small nucleolar RNA-associated protein 4-like protein</fullName>
    </submittedName>
</protein>
<dbReference type="PANTHER" id="PTHR44163">
    <property type="entry name" value="U3 SMALL NUCLEOLAR RNA-ASSOCIATED PROTEIN 4 HOMOLOG"/>
    <property type="match status" value="1"/>
</dbReference>
<accession>A0A5C6P902</accession>
<evidence type="ECO:0000313" key="1">
    <source>
        <dbReference type="EMBL" id="TWW76202.1"/>
    </source>
</evidence>
<gene>
    <name evidence="1" type="ORF">D4764_13G0008640</name>
</gene>
<reference evidence="1 2" key="1">
    <citation type="submission" date="2019-04" db="EMBL/GenBank/DDBJ databases">
        <title>Chromosome genome assembly for Takifugu flavidus.</title>
        <authorList>
            <person name="Xiao S."/>
        </authorList>
    </citation>
    <scope>NUCLEOTIDE SEQUENCE [LARGE SCALE GENOMIC DNA]</scope>
    <source>
        <strain evidence="1">HTHZ2018</strain>
        <tissue evidence="1">Muscle</tissue>
    </source>
</reference>
<dbReference type="GO" id="GO:0030686">
    <property type="term" value="C:90S preribosome"/>
    <property type="evidence" value="ECO:0007669"/>
    <property type="project" value="InterPro"/>
</dbReference>
<keyword evidence="2" id="KW-1185">Reference proteome</keyword>
<proteinExistence type="predicted"/>
<dbReference type="SMART" id="SM00320">
    <property type="entry name" value="WD40"/>
    <property type="match status" value="8"/>
</dbReference>
<dbReference type="InterPro" id="IPR011047">
    <property type="entry name" value="Quinoprotein_ADH-like_sf"/>
</dbReference>
<dbReference type="SUPFAM" id="SSF50978">
    <property type="entry name" value="WD40 repeat-like"/>
    <property type="match status" value="1"/>
</dbReference>
<dbReference type="AlphaFoldDB" id="A0A5C6P902"/>
<evidence type="ECO:0000313" key="2">
    <source>
        <dbReference type="Proteomes" id="UP000324091"/>
    </source>
</evidence>
<dbReference type="Gene3D" id="2.130.10.10">
    <property type="entry name" value="YVTN repeat-like/Quinoprotein amine dehydrogenase"/>
    <property type="match status" value="3"/>
</dbReference>
<dbReference type="EMBL" id="RHFK02000005">
    <property type="protein sequence ID" value="TWW76202.1"/>
    <property type="molecule type" value="Genomic_DNA"/>
</dbReference>
<dbReference type="SUPFAM" id="SSF50998">
    <property type="entry name" value="Quinoprotein alcohol dehydrogenase-like"/>
    <property type="match status" value="1"/>
</dbReference>
<dbReference type="GO" id="GO:0032040">
    <property type="term" value="C:small-subunit processome"/>
    <property type="evidence" value="ECO:0007669"/>
    <property type="project" value="TreeGrafter"/>
</dbReference>
<comment type="caution">
    <text evidence="1">The sequence shown here is derived from an EMBL/GenBank/DDBJ whole genome shotgun (WGS) entry which is preliminary data.</text>
</comment>
<dbReference type="GO" id="GO:0000462">
    <property type="term" value="P:maturation of SSU-rRNA from tricistronic rRNA transcript (SSU-rRNA, 5.8S rRNA, LSU-rRNA)"/>
    <property type="evidence" value="ECO:0007669"/>
    <property type="project" value="InterPro"/>
</dbReference>
<dbReference type="Proteomes" id="UP000324091">
    <property type="component" value="Chromosome 13"/>
</dbReference>
<dbReference type="InterPro" id="IPR036322">
    <property type="entry name" value="WD40_repeat_dom_sf"/>
</dbReference>